<feature type="domain" description="Helicase C-terminal" evidence="4">
    <location>
        <begin position="296"/>
        <end position="471"/>
    </location>
</feature>
<dbReference type="InterPro" id="IPR014001">
    <property type="entry name" value="Helicase_ATP-bd"/>
</dbReference>
<sequence>MVSLIEILRSAGKDLYKHQLDFVSDVIWMERPRLLLADDVGLGKTIQALLLMRVLMEFGRVNHVLVIVPRAVLEQWSTEMENFEIPHYLIESPDFPIGHRAYLITLDRAKMPNYMDALDKVQWDLIVIDEAHKIRLGTQRERLSHLCRRAGSCLLLTATPHTGDDEDYRFLTSLVGGVVVRREKRDVEEYEGRRIFPGLRYWVVQVRASIDESMALNSMLNILKNRNIEQIVRIVVEKRAMSSPASLLKTLRVVVGGKCDEEALEEGELDACLGNIAGWRDIEELAGKYVGATDRKLEALRSLIGDRLRGKKVLVFTEYATTAEYLFQSLTKGCRIIESGDGYARADCGEVGVMYATSRARDRIDVSTAAFLLAQKYPTAIFISTDIMSEGVNLQMFNVVVNYEVVWSPTKHIQRIGRIWRFGQKASDVLIVDMVLKTNLERDEYTMYLDLLEKLYAISLRALPPQSYGEFEVYEVGEEGIRRIINIGSSIFLRESDVYETALSNRLEELRSKIEAILREREKIRWKPRSLVEEGLRVKLGYPYNTTVEAGSGYYVVDIAYMVGKQEFTAFKERILVRLPTPLSRSRAVQEVLVREGGVDWDFVEEEVGDVKEDEKDQIFQKVQLALWIDFKKYLDTLTKYIPIENPRYKIVLIRRARVVRSEAIPAGDFESLVQSEVRRSMYREKTELAAAKCIENWLRKNGYAIKESYRSTPRPFDMVVEKNGTLYTVEVKGKWVMRRDEPISFTANEVDWASRFADRHLICIAYVNNDKCEDLECMTFVEFQKKWILETVRGIEYKYNARKAL</sequence>
<evidence type="ECO:0000259" key="3">
    <source>
        <dbReference type="PROSITE" id="PS51192"/>
    </source>
</evidence>
<dbReference type="Pfam" id="PF00176">
    <property type="entry name" value="SNF2-rel_dom"/>
    <property type="match status" value="1"/>
</dbReference>
<dbReference type="AlphaFoldDB" id="A0A830E2K8"/>
<dbReference type="Proteomes" id="UP001060771">
    <property type="component" value="Chromosome"/>
</dbReference>
<evidence type="ECO:0000256" key="2">
    <source>
        <dbReference type="SAM" id="Coils"/>
    </source>
</evidence>
<evidence type="ECO:0000313" key="7">
    <source>
        <dbReference type="Proteomes" id="UP000657075"/>
    </source>
</evidence>
<dbReference type="PANTHER" id="PTHR45766">
    <property type="entry name" value="DNA ANNEALING HELICASE AND ENDONUCLEASE ZRANB3 FAMILY MEMBER"/>
    <property type="match status" value="1"/>
</dbReference>
<keyword evidence="2" id="KW-0175">Coiled coil</keyword>
<dbReference type="GO" id="GO:0005524">
    <property type="term" value="F:ATP binding"/>
    <property type="evidence" value="ECO:0007669"/>
    <property type="project" value="InterPro"/>
</dbReference>
<dbReference type="RefSeq" id="WP_188603541.1">
    <property type="nucleotide sequence ID" value="NZ_AP026830.1"/>
</dbReference>
<keyword evidence="8" id="KW-1185">Reference proteome</keyword>
<dbReference type="InterPro" id="IPR038718">
    <property type="entry name" value="SNF2-like_sf"/>
</dbReference>
<dbReference type="Pfam" id="PF00271">
    <property type="entry name" value="Helicase_C"/>
    <property type="match status" value="1"/>
</dbReference>
<reference evidence="6" key="1">
    <citation type="journal article" date="2014" name="Int. J. Syst. Evol. Microbiol.">
        <title>Complete genome sequence of Corynebacterium casei LMG S-19264T (=DSM 44701T), isolated from a smear-ripened cheese.</title>
        <authorList>
            <consortium name="US DOE Joint Genome Institute (JGI-PGF)"/>
            <person name="Walter F."/>
            <person name="Albersmeier A."/>
            <person name="Kalinowski J."/>
            <person name="Ruckert C."/>
        </authorList>
    </citation>
    <scope>NUCLEOTIDE SEQUENCE</scope>
    <source>
        <strain evidence="6">JCM 11219</strain>
    </source>
</reference>
<gene>
    <name evidence="6" type="ORF">GCM10007112_16730</name>
    <name evidence="5" type="ORF">Vsou_01620</name>
</gene>
<dbReference type="GeneID" id="76205716"/>
<dbReference type="Gene3D" id="3.40.50.10810">
    <property type="entry name" value="Tandem AAA-ATPase domain"/>
    <property type="match status" value="1"/>
</dbReference>
<dbReference type="InterPro" id="IPR024975">
    <property type="entry name" value="NOV_C"/>
</dbReference>
<evidence type="ECO:0008006" key="9">
    <source>
        <dbReference type="Google" id="ProtNLM"/>
    </source>
</evidence>
<dbReference type="Pfam" id="PF13020">
    <property type="entry name" value="NOV_C"/>
    <property type="match status" value="1"/>
</dbReference>
<reference evidence="5" key="4">
    <citation type="journal article" date="2023" name="Microbiol. Resour. Announc.">
        <title>Complete Genome Sequence of Vulcanisaeta souniana Strain IC-059, a Hyperthermophilic Archaeon Isolated from Hot Spring Water in Japan.</title>
        <authorList>
            <person name="Kato S."/>
            <person name="Itoh T."/>
            <person name="Wu L."/>
            <person name="Ma J."/>
            <person name="Ohkuma M."/>
        </authorList>
    </citation>
    <scope>NUCLEOTIDE SEQUENCE</scope>
    <source>
        <strain evidence="5">JCM 11219</strain>
    </source>
</reference>
<dbReference type="PANTHER" id="PTHR45766:SF6">
    <property type="entry name" value="SWI_SNF-RELATED MATRIX-ASSOCIATED ACTIN-DEPENDENT REGULATOR OF CHROMATIN SUBFAMILY A-LIKE PROTEIN 1"/>
    <property type="match status" value="1"/>
</dbReference>
<dbReference type="Gene3D" id="3.40.50.300">
    <property type="entry name" value="P-loop containing nucleotide triphosphate hydrolases"/>
    <property type="match status" value="1"/>
</dbReference>
<dbReference type="SUPFAM" id="SSF52980">
    <property type="entry name" value="Restriction endonuclease-like"/>
    <property type="match status" value="1"/>
</dbReference>
<dbReference type="SMART" id="SM00490">
    <property type="entry name" value="HELICc"/>
    <property type="match status" value="1"/>
</dbReference>
<organism evidence="6 7">
    <name type="scientific">Vulcanisaeta souniana JCM 11219</name>
    <dbReference type="NCBI Taxonomy" id="1293586"/>
    <lineage>
        <taxon>Archaea</taxon>
        <taxon>Thermoproteota</taxon>
        <taxon>Thermoprotei</taxon>
        <taxon>Thermoproteales</taxon>
        <taxon>Thermoproteaceae</taxon>
        <taxon>Vulcanisaeta</taxon>
    </lineage>
</organism>
<dbReference type="InterPro" id="IPR027417">
    <property type="entry name" value="P-loop_NTPase"/>
</dbReference>
<proteinExistence type="predicted"/>
<dbReference type="GO" id="GO:0016787">
    <property type="term" value="F:hydrolase activity"/>
    <property type="evidence" value="ECO:0007669"/>
    <property type="project" value="UniProtKB-KW"/>
</dbReference>
<keyword evidence="1" id="KW-0378">Hydrolase</keyword>
<protein>
    <recommendedName>
        <fullName evidence="9">Helicase</fullName>
    </recommendedName>
</protein>
<dbReference type="OrthoDB" id="26574at2157"/>
<evidence type="ECO:0000313" key="5">
    <source>
        <dbReference type="EMBL" id="BDR91069.1"/>
    </source>
</evidence>
<dbReference type="Proteomes" id="UP000657075">
    <property type="component" value="Unassembled WGS sequence"/>
</dbReference>
<name>A0A830E2K8_9CREN</name>
<dbReference type="SUPFAM" id="SSF52540">
    <property type="entry name" value="P-loop containing nucleoside triphosphate hydrolases"/>
    <property type="match status" value="1"/>
</dbReference>
<dbReference type="InterPro" id="IPR049730">
    <property type="entry name" value="SNF2/RAD54-like_C"/>
</dbReference>
<reference evidence="8" key="3">
    <citation type="submission" date="2022-09" db="EMBL/GenBank/DDBJ databases">
        <title>Complete genome sequence of Vulcanisaeta souniana.</title>
        <authorList>
            <person name="Kato S."/>
            <person name="Itoh T."/>
            <person name="Ohkuma M."/>
        </authorList>
    </citation>
    <scope>NUCLEOTIDE SEQUENCE [LARGE SCALE GENOMIC DNA]</scope>
    <source>
        <strain evidence="8">JCM 11219</strain>
    </source>
</reference>
<evidence type="ECO:0000256" key="1">
    <source>
        <dbReference type="ARBA" id="ARBA00022801"/>
    </source>
</evidence>
<dbReference type="GO" id="GO:0120545">
    <property type="term" value="F:nucleic acid conformation isomerase activity"/>
    <property type="evidence" value="ECO:0007669"/>
    <property type="project" value="UniProtKB-ARBA"/>
</dbReference>
<dbReference type="EMBL" id="BMNM01000007">
    <property type="protein sequence ID" value="GGI80557.1"/>
    <property type="molecule type" value="Genomic_DNA"/>
</dbReference>
<dbReference type="GO" id="GO:0140097">
    <property type="term" value="F:catalytic activity, acting on DNA"/>
    <property type="evidence" value="ECO:0007669"/>
    <property type="project" value="UniProtKB-ARBA"/>
</dbReference>
<dbReference type="InterPro" id="IPR011335">
    <property type="entry name" value="Restrct_endonuc-II-like"/>
</dbReference>
<feature type="domain" description="Helicase ATP-binding" evidence="3">
    <location>
        <begin position="25"/>
        <end position="178"/>
    </location>
</feature>
<dbReference type="SMART" id="SM00487">
    <property type="entry name" value="DEXDc"/>
    <property type="match status" value="1"/>
</dbReference>
<dbReference type="InterPro" id="IPR001650">
    <property type="entry name" value="Helicase_C-like"/>
</dbReference>
<dbReference type="InterPro" id="IPR000330">
    <property type="entry name" value="SNF2_N"/>
</dbReference>
<reference evidence="6" key="2">
    <citation type="submission" date="2020-09" db="EMBL/GenBank/DDBJ databases">
        <authorList>
            <person name="Sun Q."/>
            <person name="Ohkuma M."/>
        </authorList>
    </citation>
    <scope>NUCLEOTIDE SEQUENCE</scope>
    <source>
        <strain evidence="6">JCM 11219</strain>
    </source>
</reference>
<dbReference type="CDD" id="cd18793">
    <property type="entry name" value="SF2_C_SNF"/>
    <property type="match status" value="1"/>
</dbReference>
<dbReference type="PROSITE" id="PS51192">
    <property type="entry name" value="HELICASE_ATP_BIND_1"/>
    <property type="match status" value="1"/>
</dbReference>
<evidence type="ECO:0000259" key="4">
    <source>
        <dbReference type="PROSITE" id="PS51194"/>
    </source>
</evidence>
<dbReference type="EMBL" id="AP026830">
    <property type="protein sequence ID" value="BDR91069.1"/>
    <property type="molecule type" value="Genomic_DNA"/>
</dbReference>
<evidence type="ECO:0000313" key="6">
    <source>
        <dbReference type="EMBL" id="GGI80557.1"/>
    </source>
</evidence>
<evidence type="ECO:0000313" key="8">
    <source>
        <dbReference type="Proteomes" id="UP001060771"/>
    </source>
</evidence>
<dbReference type="PROSITE" id="PS51194">
    <property type="entry name" value="HELICASE_CTER"/>
    <property type="match status" value="1"/>
</dbReference>
<feature type="coiled-coil region" evidence="2">
    <location>
        <begin position="500"/>
        <end position="527"/>
    </location>
</feature>
<accession>A0A830E2K8</accession>